<dbReference type="RefSeq" id="WP_149756815.1">
    <property type="nucleotide sequence ID" value="NZ_FOMS01000010.1"/>
</dbReference>
<feature type="region of interest" description="Disordered" evidence="1">
    <location>
        <begin position="1"/>
        <end position="31"/>
    </location>
</feature>
<name>A0A1I2AQ28_9RHOB</name>
<feature type="domain" description="Putative acyltransferase ACT14924-like acyltransferase" evidence="2">
    <location>
        <begin position="78"/>
        <end position="239"/>
    </location>
</feature>
<dbReference type="OrthoDB" id="1113830at2"/>
<dbReference type="EMBL" id="FOMS01000010">
    <property type="protein sequence ID" value="SFE46012.1"/>
    <property type="molecule type" value="Genomic_DNA"/>
</dbReference>
<feature type="compositionally biased region" description="Pro residues" evidence="1">
    <location>
        <begin position="1"/>
        <end position="13"/>
    </location>
</feature>
<evidence type="ECO:0000256" key="1">
    <source>
        <dbReference type="SAM" id="MobiDB-lite"/>
    </source>
</evidence>
<reference evidence="3 4" key="1">
    <citation type="submission" date="2016-10" db="EMBL/GenBank/DDBJ databases">
        <authorList>
            <person name="Varghese N."/>
            <person name="Submissions S."/>
        </authorList>
    </citation>
    <scope>NUCLEOTIDE SEQUENCE [LARGE SCALE GENOMIC DNA]</scope>
    <source>
        <strain evidence="4">YIM D21,KCTC 23444,ACCC 10710</strain>
    </source>
</reference>
<dbReference type="Pfam" id="PF19576">
    <property type="entry name" value="Acyltransf_2"/>
    <property type="match status" value="1"/>
</dbReference>
<proteinExistence type="predicted"/>
<evidence type="ECO:0000259" key="2">
    <source>
        <dbReference type="Pfam" id="PF19576"/>
    </source>
</evidence>
<protein>
    <submittedName>
        <fullName evidence="3">Hemolysin</fullName>
    </submittedName>
</protein>
<sequence>MLSPDPAPRPAPPLTRDTPRSPPPDAPYDKRKLSYAGTFDSAWKRGTIRTMEWATGKLPLLRMVRRFERIGPAEGQAFWAQALSIMGITLETPEEQIARIPREGPVVLVANHPHGLVDGMVLAELIGRVRRDYKILTRSLLTGVKEVERFMIPVPFPHEAEARALGLEMRRRAMAHLGDGGLIALFPSGVVAASDRWFGPAEEAPWNPFTANLIQRSGATVLPVHFPGQNSRAYQIANKLSATLRQGLLIHEVVHACRRPQAPIIGAPIAPEEIAAFDGSGRDLVAWLRRRTLALGA</sequence>
<evidence type="ECO:0000313" key="3">
    <source>
        <dbReference type="EMBL" id="SFE46012.1"/>
    </source>
</evidence>
<dbReference type="CDD" id="cd07986">
    <property type="entry name" value="LPLAT_ACT14924-like"/>
    <property type="match status" value="1"/>
</dbReference>
<dbReference type="SUPFAM" id="SSF69593">
    <property type="entry name" value="Glycerol-3-phosphate (1)-acyltransferase"/>
    <property type="match status" value="1"/>
</dbReference>
<evidence type="ECO:0000313" key="4">
    <source>
        <dbReference type="Proteomes" id="UP000325289"/>
    </source>
</evidence>
<dbReference type="InterPro" id="IPR045746">
    <property type="entry name" value="ACT14924-like_Acyltransf_dom"/>
</dbReference>
<keyword evidence="4" id="KW-1185">Reference proteome</keyword>
<dbReference type="AlphaFoldDB" id="A0A1I2AQ28"/>
<dbReference type="Proteomes" id="UP000325289">
    <property type="component" value="Unassembled WGS sequence"/>
</dbReference>
<accession>A0A1I2AQ28</accession>
<organism evidence="3 4">
    <name type="scientific">Roseivivax sediminis</name>
    <dbReference type="NCBI Taxonomy" id="936889"/>
    <lineage>
        <taxon>Bacteria</taxon>
        <taxon>Pseudomonadati</taxon>
        <taxon>Pseudomonadota</taxon>
        <taxon>Alphaproteobacteria</taxon>
        <taxon>Rhodobacterales</taxon>
        <taxon>Roseobacteraceae</taxon>
        <taxon>Roseivivax</taxon>
    </lineage>
</organism>
<gene>
    <name evidence="3" type="ORF">SAMN04515678_11015</name>
</gene>